<proteinExistence type="predicted"/>
<dbReference type="SUPFAM" id="SSF53448">
    <property type="entry name" value="Nucleotide-diphospho-sugar transferases"/>
    <property type="match status" value="1"/>
</dbReference>
<reference evidence="2" key="1">
    <citation type="journal article" date="2022" name="Front. Genet.">
        <title>Chromosome-Scale Assembly of the Dendrobium nobile Genome Provides Insights Into the Molecular Mechanism of the Biosynthesis of the Medicinal Active Ingredient of Dendrobium.</title>
        <authorList>
            <person name="Xu Q."/>
            <person name="Niu S.-C."/>
            <person name="Li K.-L."/>
            <person name="Zheng P.-J."/>
            <person name="Zhang X.-J."/>
            <person name="Jia Y."/>
            <person name="Liu Y."/>
            <person name="Niu Y.-X."/>
            <person name="Yu L.-H."/>
            <person name="Chen D.-F."/>
            <person name="Zhang G.-Q."/>
        </authorList>
    </citation>
    <scope>NUCLEOTIDE SEQUENCE</scope>
    <source>
        <tissue evidence="2">Leaf</tissue>
    </source>
</reference>
<dbReference type="PANTHER" id="PTHR33604:SF3">
    <property type="entry name" value="OSJNBA0004B13.7 PROTEIN"/>
    <property type="match status" value="1"/>
</dbReference>
<dbReference type="InterPro" id="IPR029044">
    <property type="entry name" value="Nucleotide-diphossugar_trans"/>
</dbReference>
<dbReference type="Proteomes" id="UP000829196">
    <property type="component" value="Unassembled WGS sequence"/>
</dbReference>
<evidence type="ECO:0000256" key="1">
    <source>
        <dbReference type="SAM" id="Phobius"/>
    </source>
</evidence>
<keyword evidence="1" id="KW-0812">Transmembrane</keyword>
<dbReference type="PANTHER" id="PTHR33604">
    <property type="entry name" value="OSJNBA0004B13.7 PROTEIN"/>
    <property type="match status" value="1"/>
</dbReference>
<keyword evidence="1" id="KW-1133">Transmembrane helix</keyword>
<evidence type="ECO:0000313" key="3">
    <source>
        <dbReference type="Proteomes" id="UP000829196"/>
    </source>
</evidence>
<accession>A0A8T3CFJ9</accession>
<protein>
    <submittedName>
        <fullName evidence="2">Uncharacterized protein</fullName>
    </submittedName>
</protein>
<dbReference type="AlphaFoldDB" id="A0A8T3CFJ9"/>
<evidence type="ECO:0000313" key="2">
    <source>
        <dbReference type="EMBL" id="KAI0531163.1"/>
    </source>
</evidence>
<sequence>MNPIFKMHTRKASFPFLFLFFFVAVLLYLYHYNSSIQVPQSKTPNHFFFHHQNPSLLHHNFSFTVKVLTFNRIDSLRRCLRSLATADYAGDRVNLHVFVDHFHAINGSDALVDGKLEESRRILDLVDGIRWVHGEKLVHYRTGNVGLQAQWLEAWWPVSDDDFAFVVEDDIELSALYYKYLKAIILKYYYDLSNYSPLIYGVSLQRPRFVAGKHGNKLQLDRETRLFLYQIVGTWGQLLFPRPWKEFRLWYDAHKGKGLKPTLQGMVTTGWYNKMGERIWTPWFIKFIHAKGYYNIYTNFLQERALSISHRDAGVNYGKTAGPDSNLLVEQPLDVNIWEMQPLKKLKWYDFCFREVLLWRFVRSYGELGSVLGSMQIQKPVVIVSLYRTTNMMAKNLLCHLEKINTRNVIFIGGKLELIRSLSQRGYAVIDSEKLINSIGSYKLVGSEPSKTDNIMKEILAKSIVVKRSLELGHESWVIDGNFLPLSDFFSELPPDPTCSFFFAKSLEMFFVRKSQLSLKIWVDDFIWKLVSSAASVKVSNLVSVDYKHFAYFARKALEDSGISNVCSFDELRIGVKVGTDMLNKTSLNGSKMVFWSENLDLNSTQRRLDYMEMWLIDEDQSCVSVMCHQQ</sequence>
<dbReference type="EMBL" id="JAGYWB010000001">
    <property type="protein sequence ID" value="KAI0531163.1"/>
    <property type="molecule type" value="Genomic_DNA"/>
</dbReference>
<feature type="transmembrane region" description="Helical" evidence="1">
    <location>
        <begin position="12"/>
        <end position="32"/>
    </location>
</feature>
<dbReference type="OrthoDB" id="2020070at2759"/>
<gene>
    <name evidence="2" type="ORF">KFK09_000716</name>
</gene>
<keyword evidence="3" id="KW-1185">Reference proteome</keyword>
<keyword evidence="1" id="KW-0472">Membrane</keyword>
<dbReference type="Gene3D" id="3.90.550.10">
    <property type="entry name" value="Spore Coat Polysaccharide Biosynthesis Protein SpsA, Chain A"/>
    <property type="match status" value="1"/>
</dbReference>
<name>A0A8T3CFJ9_DENNO</name>
<organism evidence="2 3">
    <name type="scientific">Dendrobium nobile</name>
    <name type="common">Orchid</name>
    <dbReference type="NCBI Taxonomy" id="94219"/>
    <lineage>
        <taxon>Eukaryota</taxon>
        <taxon>Viridiplantae</taxon>
        <taxon>Streptophyta</taxon>
        <taxon>Embryophyta</taxon>
        <taxon>Tracheophyta</taxon>
        <taxon>Spermatophyta</taxon>
        <taxon>Magnoliopsida</taxon>
        <taxon>Liliopsida</taxon>
        <taxon>Asparagales</taxon>
        <taxon>Orchidaceae</taxon>
        <taxon>Epidendroideae</taxon>
        <taxon>Malaxideae</taxon>
        <taxon>Dendrobiinae</taxon>
        <taxon>Dendrobium</taxon>
    </lineage>
</organism>
<comment type="caution">
    <text evidence="2">The sequence shown here is derived from an EMBL/GenBank/DDBJ whole genome shotgun (WGS) entry which is preliminary data.</text>
</comment>